<reference evidence="2" key="1">
    <citation type="journal article" date="2021" name="PeerJ">
        <title>Extensive microbial diversity within the chicken gut microbiome revealed by metagenomics and culture.</title>
        <authorList>
            <person name="Gilroy R."/>
            <person name="Ravi A."/>
            <person name="Getino M."/>
            <person name="Pursley I."/>
            <person name="Horton D.L."/>
            <person name="Alikhan N.F."/>
            <person name="Baker D."/>
            <person name="Gharbi K."/>
            <person name="Hall N."/>
            <person name="Watson M."/>
            <person name="Adriaenssens E.M."/>
            <person name="Foster-Nyarko E."/>
            <person name="Jarju S."/>
            <person name="Secka A."/>
            <person name="Antonio M."/>
            <person name="Oren A."/>
            <person name="Chaudhuri R.R."/>
            <person name="La Ragione R."/>
            <person name="Hildebrand F."/>
            <person name="Pallen M.J."/>
        </authorList>
    </citation>
    <scope>NUCLEOTIDE SEQUENCE</scope>
    <source>
        <strain evidence="2">ChiHjej8B7-3636</strain>
    </source>
</reference>
<dbReference type="AlphaFoldDB" id="A0A9D2H5V8"/>
<sequence length="194" mass="21748">MSKDLSAAAVVAALERGSSVPDRTSKGYFVSRLVLAVVIGAALLSGLILIVIVTIEQGGDWRLLLLYVRLWGWALGIVACLVVAPWWLIRRMRRADSLIIMRRGIVETRADVVQPKSFIGWDEIQRVEFERRRAWLPRVLSLRLTEEAAHARGTVSAPRRTLLVKGGFTSNERQLSRILTAVHARFASEQDPRP</sequence>
<keyword evidence="1" id="KW-0472">Membrane</keyword>
<gene>
    <name evidence="2" type="ORF">H9800_03650</name>
</gene>
<comment type="caution">
    <text evidence="2">The sequence shown here is derived from an EMBL/GenBank/DDBJ whole genome shotgun (WGS) entry which is preliminary data.</text>
</comment>
<reference evidence="2" key="2">
    <citation type="submission" date="2021-04" db="EMBL/GenBank/DDBJ databases">
        <authorList>
            <person name="Gilroy R."/>
        </authorList>
    </citation>
    <scope>NUCLEOTIDE SEQUENCE</scope>
    <source>
        <strain evidence="2">ChiHjej8B7-3636</strain>
    </source>
</reference>
<keyword evidence="1" id="KW-1133">Transmembrane helix</keyword>
<dbReference type="Proteomes" id="UP000824220">
    <property type="component" value="Unassembled WGS sequence"/>
</dbReference>
<evidence type="ECO:0000256" key="1">
    <source>
        <dbReference type="SAM" id="Phobius"/>
    </source>
</evidence>
<evidence type="ECO:0000313" key="3">
    <source>
        <dbReference type="Proteomes" id="UP000824220"/>
    </source>
</evidence>
<dbReference type="EMBL" id="DXAM01000050">
    <property type="protein sequence ID" value="HJA03935.1"/>
    <property type="molecule type" value="Genomic_DNA"/>
</dbReference>
<name>A0A9D2H5V8_9MICO</name>
<keyword evidence="1" id="KW-0812">Transmembrane</keyword>
<feature type="transmembrane region" description="Helical" evidence="1">
    <location>
        <begin position="33"/>
        <end position="55"/>
    </location>
</feature>
<proteinExistence type="predicted"/>
<protein>
    <submittedName>
        <fullName evidence="2">Uncharacterized protein</fullName>
    </submittedName>
</protein>
<evidence type="ECO:0000313" key="2">
    <source>
        <dbReference type="EMBL" id="HJA03935.1"/>
    </source>
</evidence>
<organism evidence="2 3">
    <name type="scientific">Candidatus Microbacterium stercoravium</name>
    <dbReference type="NCBI Taxonomy" id="2838697"/>
    <lineage>
        <taxon>Bacteria</taxon>
        <taxon>Bacillati</taxon>
        <taxon>Actinomycetota</taxon>
        <taxon>Actinomycetes</taxon>
        <taxon>Micrococcales</taxon>
        <taxon>Microbacteriaceae</taxon>
        <taxon>Microbacterium</taxon>
    </lineage>
</organism>
<accession>A0A9D2H5V8</accession>
<feature type="transmembrane region" description="Helical" evidence="1">
    <location>
        <begin position="70"/>
        <end position="89"/>
    </location>
</feature>